<feature type="binding site" evidence="4 6">
    <location>
        <position position="94"/>
    </location>
    <ligand>
        <name>substrate</name>
    </ligand>
</feature>
<keyword evidence="1 4" id="KW-0816">Tricarboxylic acid cycle</keyword>
<dbReference type="GO" id="GO:0006099">
    <property type="term" value="P:tricarboxylic acid cycle"/>
    <property type="evidence" value="ECO:0007669"/>
    <property type="project" value="UniProtKB-UniRule"/>
</dbReference>
<dbReference type="PANTHER" id="PTHR43128:SF16">
    <property type="entry name" value="L-LACTATE DEHYDROGENASE"/>
    <property type="match status" value="1"/>
</dbReference>
<dbReference type="FunFam" id="3.40.50.720:FF:000018">
    <property type="entry name" value="Malate dehydrogenase"/>
    <property type="match status" value="1"/>
</dbReference>
<evidence type="ECO:0000256" key="7">
    <source>
        <dbReference type="PIRSR" id="PIRSR000102-3"/>
    </source>
</evidence>
<protein>
    <recommendedName>
        <fullName evidence="4">Malate dehydrogenase</fullName>
        <ecNumber evidence="4">1.1.1.37</ecNumber>
    </recommendedName>
</protein>
<feature type="binding site" evidence="4 7">
    <location>
        <position position="39"/>
    </location>
    <ligand>
        <name>NAD(+)</name>
        <dbReference type="ChEBI" id="CHEBI:57540"/>
    </ligand>
</feature>
<dbReference type="GO" id="GO:0004459">
    <property type="term" value="F:L-lactate dehydrogenase (NAD+) activity"/>
    <property type="evidence" value="ECO:0007669"/>
    <property type="project" value="TreeGrafter"/>
</dbReference>
<proteinExistence type="inferred from homology"/>
<comment type="similarity">
    <text evidence="4">Belongs to the LDH/MDH superfamily. MDH type 3 family.</text>
</comment>
<keyword evidence="2 4" id="KW-0560">Oxidoreductase</keyword>
<dbReference type="InterPro" id="IPR001236">
    <property type="entry name" value="Lactate/malate_DH_N"/>
</dbReference>
<organism evidence="10 11">
    <name type="scientific">Syntrophorhabdus aromaticivorans</name>
    <dbReference type="NCBI Taxonomy" id="328301"/>
    <lineage>
        <taxon>Bacteria</taxon>
        <taxon>Pseudomonadati</taxon>
        <taxon>Thermodesulfobacteriota</taxon>
        <taxon>Syntrophorhabdia</taxon>
        <taxon>Syntrophorhabdales</taxon>
        <taxon>Syntrophorhabdaceae</taxon>
        <taxon>Syntrophorhabdus</taxon>
    </lineage>
</organism>
<evidence type="ECO:0000313" key="10">
    <source>
        <dbReference type="EMBL" id="NLW34935.1"/>
    </source>
</evidence>
<dbReference type="Gene3D" id="3.40.50.720">
    <property type="entry name" value="NAD(P)-binding Rossmann-like Domain"/>
    <property type="match status" value="1"/>
</dbReference>
<dbReference type="InterPro" id="IPR011275">
    <property type="entry name" value="Malate_DH_type3"/>
</dbReference>
<evidence type="ECO:0000256" key="2">
    <source>
        <dbReference type="ARBA" id="ARBA00023002"/>
    </source>
</evidence>
<feature type="active site" description="Proton acceptor" evidence="4 5">
    <location>
        <position position="181"/>
    </location>
</feature>
<dbReference type="SUPFAM" id="SSF51735">
    <property type="entry name" value="NAD(P)-binding Rossmann-fold domains"/>
    <property type="match status" value="1"/>
</dbReference>
<dbReference type="FunFam" id="3.90.110.10:FF:000004">
    <property type="entry name" value="Malate dehydrogenase"/>
    <property type="match status" value="1"/>
</dbReference>
<dbReference type="NCBIfam" id="TIGR01763">
    <property type="entry name" value="MalateDH_bact"/>
    <property type="match status" value="1"/>
</dbReference>
<dbReference type="InterPro" id="IPR015955">
    <property type="entry name" value="Lactate_DH/Glyco_Ohase_4_C"/>
</dbReference>
<dbReference type="AlphaFoldDB" id="A0A971M3F0"/>
<dbReference type="Proteomes" id="UP000777265">
    <property type="component" value="Unassembled WGS sequence"/>
</dbReference>
<feature type="domain" description="Lactate/malate dehydrogenase N-terminal" evidence="8">
    <location>
        <begin position="10"/>
        <end position="148"/>
    </location>
</feature>
<dbReference type="InterPro" id="IPR001557">
    <property type="entry name" value="L-lactate/malate_DH"/>
</dbReference>
<evidence type="ECO:0000256" key="1">
    <source>
        <dbReference type="ARBA" id="ARBA00022532"/>
    </source>
</evidence>
<comment type="catalytic activity">
    <reaction evidence="4">
        <text>(S)-malate + NAD(+) = oxaloacetate + NADH + H(+)</text>
        <dbReference type="Rhea" id="RHEA:21432"/>
        <dbReference type="ChEBI" id="CHEBI:15378"/>
        <dbReference type="ChEBI" id="CHEBI:15589"/>
        <dbReference type="ChEBI" id="CHEBI:16452"/>
        <dbReference type="ChEBI" id="CHEBI:57540"/>
        <dbReference type="ChEBI" id="CHEBI:57945"/>
        <dbReference type="EC" id="1.1.1.37"/>
    </reaction>
</comment>
<reference evidence="10" key="2">
    <citation type="submission" date="2020-01" db="EMBL/GenBank/DDBJ databases">
        <authorList>
            <person name="Campanaro S."/>
        </authorList>
    </citation>
    <scope>NUCLEOTIDE SEQUENCE</scope>
    <source>
        <strain evidence="10">AS06rmzACSIP_7</strain>
    </source>
</reference>
<feature type="binding site" evidence="4 7">
    <location>
        <begin position="124"/>
        <end position="126"/>
    </location>
    <ligand>
        <name>NAD(+)</name>
        <dbReference type="ChEBI" id="CHEBI:57540"/>
    </ligand>
</feature>
<dbReference type="EC" id="1.1.1.37" evidence="4"/>
<dbReference type="NCBIfam" id="NF004863">
    <property type="entry name" value="PRK06223.1"/>
    <property type="match status" value="1"/>
</dbReference>
<feature type="binding site" evidence="4 7">
    <location>
        <position position="101"/>
    </location>
    <ligand>
        <name>NAD(+)</name>
        <dbReference type="ChEBI" id="CHEBI:57540"/>
    </ligand>
</feature>
<dbReference type="PANTHER" id="PTHR43128">
    <property type="entry name" value="L-2-HYDROXYCARBOXYLATE DEHYDROGENASE (NAD(P)(+))"/>
    <property type="match status" value="1"/>
</dbReference>
<name>A0A971M3F0_9BACT</name>
<dbReference type="GO" id="GO:0006089">
    <property type="term" value="P:lactate metabolic process"/>
    <property type="evidence" value="ECO:0007669"/>
    <property type="project" value="TreeGrafter"/>
</dbReference>
<dbReference type="HAMAP" id="MF_00487">
    <property type="entry name" value="Malate_dehydrog_3"/>
    <property type="match status" value="1"/>
</dbReference>
<evidence type="ECO:0000256" key="3">
    <source>
        <dbReference type="ARBA" id="ARBA00023027"/>
    </source>
</evidence>
<gene>
    <name evidence="4 10" type="primary">mdh</name>
    <name evidence="10" type="ORF">GXY80_05550</name>
</gene>
<evidence type="ECO:0000256" key="4">
    <source>
        <dbReference type="HAMAP-Rule" id="MF_00487"/>
    </source>
</evidence>
<evidence type="ECO:0000256" key="5">
    <source>
        <dbReference type="PIRSR" id="PIRSR000102-1"/>
    </source>
</evidence>
<comment type="function">
    <text evidence="4">Catalyzes the reversible oxidation of malate to oxaloacetate.</text>
</comment>
<sequence length="314" mass="33935">MRTTGPRKEKITIVGAGNVGSSLAHIIDQSSIANVVIYDVVEGLPQGRALDLAEACPLWNSTASVIGTNDYADTEDSDVIVVTAGLPRKPGMSRDDLLQANAGIVSQVVENISKFSPDAIMIVVTNPMDAMTQLSMYKSGFNPKRVMGMGGILDSARFRTFVAWEFGVSTEDVEALVLGGHGDLMVPMPRYTTVKGIPITELITGERIESLVERTRKGGEEIVKLLKTGSAHYAPAAAIYQMIKALIFDEKRVLSCSAYLYGEYGVKGVYTGVPVVLGSRGIEKIIELPLNEEEKANFEKSVEATRSMIEAMNL</sequence>
<dbReference type="PIRSF" id="PIRSF000102">
    <property type="entry name" value="Lac_mal_DH"/>
    <property type="match status" value="1"/>
</dbReference>
<feature type="binding site" evidence="4 7">
    <location>
        <begin position="15"/>
        <end position="20"/>
    </location>
    <ligand>
        <name>NAD(+)</name>
        <dbReference type="ChEBI" id="CHEBI:57540"/>
    </ligand>
</feature>
<dbReference type="GO" id="GO:0030060">
    <property type="term" value="F:L-malate dehydrogenase (NAD+) activity"/>
    <property type="evidence" value="ECO:0007669"/>
    <property type="project" value="UniProtKB-UniRule"/>
</dbReference>
<dbReference type="CDD" id="cd01339">
    <property type="entry name" value="LDH-like_MDH"/>
    <property type="match status" value="1"/>
</dbReference>
<keyword evidence="3 4" id="KW-0520">NAD</keyword>
<evidence type="ECO:0000259" key="8">
    <source>
        <dbReference type="Pfam" id="PF00056"/>
    </source>
</evidence>
<dbReference type="Pfam" id="PF02866">
    <property type="entry name" value="Ldh_1_C"/>
    <property type="match status" value="1"/>
</dbReference>
<evidence type="ECO:0000259" key="9">
    <source>
        <dbReference type="Pfam" id="PF02866"/>
    </source>
</evidence>
<feature type="binding site" evidence="4 6">
    <location>
        <position position="157"/>
    </location>
    <ligand>
        <name>substrate</name>
    </ligand>
</feature>
<evidence type="ECO:0000256" key="6">
    <source>
        <dbReference type="PIRSR" id="PIRSR000102-2"/>
    </source>
</evidence>
<feature type="domain" description="Lactate/malate dehydrogenase C-terminal" evidence="9">
    <location>
        <begin position="153"/>
        <end position="310"/>
    </location>
</feature>
<accession>A0A971M3F0</accession>
<dbReference type="Pfam" id="PF00056">
    <property type="entry name" value="Ldh_1_N"/>
    <property type="match status" value="1"/>
</dbReference>
<feature type="binding site" evidence="4 6">
    <location>
        <position position="126"/>
    </location>
    <ligand>
        <name>substrate</name>
    </ligand>
</feature>
<dbReference type="EMBL" id="JAAYEE010000095">
    <property type="protein sequence ID" value="NLW34935.1"/>
    <property type="molecule type" value="Genomic_DNA"/>
</dbReference>
<dbReference type="Gene3D" id="3.90.110.10">
    <property type="entry name" value="Lactate dehydrogenase/glycoside hydrolase, family 4, C-terminal"/>
    <property type="match status" value="1"/>
</dbReference>
<dbReference type="InterPro" id="IPR036291">
    <property type="entry name" value="NAD(P)-bd_dom_sf"/>
</dbReference>
<dbReference type="SUPFAM" id="SSF56327">
    <property type="entry name" value="LDH C-terminal domain-like"/>
    <property type="match status" value="1"/>
</dbReference>
<dbReference type="PRINTS" id="PR00086">
    <property type="entry name" value="LLDHDRGNASE"/>
</dbReference>
<reference evidence="10" key="1">
    <citation type="journal article" date="2020" name="Biotechnol. Biofuels">
        <title>New insights from the biogas microbiome by comprehensive genome-resolved metagenomics of nearly 1600 species originating from multiple anaerobic digesters.</title>
        <authorList>
            <person name="Campanaro S."/>
            <person name="Treu L."/>
            <person name="Rodriguez-R L.M."/>
            <person name="Kovalovszki A."/>
            <person name="Ziels R.M."/>
            <person name="Maus I."/>
            <person name="Zhu X."/>
            <person name="Kougias P.G."/>
            <person name="Basile A."/>
            <person name="Luo G."/>
            <person name="Schluter A."/>
            <person name="Konstantinidis K.T."/>
            <person name="Angelidaki I."/>
        </authorList>
    </citation>
    <scope>NUCLEOTIDE SEQUENCE</scope>
    <source>
        <strain evidence="10">AS06rmzACSIP_7</strain>
    </source>
</reference>
<feature type="binding site" evidence="4 6">
    <location>
        <position position="88"/>
    </location>
    <ligand>
        <name>substrate</name>
    </ligand>
</feature>
<comment type="caution">
    <text evidence="10">The sequence shown here is derived from an EMBL/GenBank/DDBJ whole genome shotgun (WGS) entry which is preliminary data.</text>
</comment>
<evidence type="ECO:0000313" key="11">
    <source>
        <dbReference type="Proteomes" id="UP000777265"/>
    </source>
</evidence>
<dbReference type="InterPro" id="IPR022383">
    <property type="entry name" value="Lactate/malate_DH_C"/>
</dbReference>